<dbReference type="PANTHER" id="PTHR43133:SF8">
    <property type="entry name" value="RNA POLYMERASE SIGMA FACTOR HI_1459-RELATED"/>
    <property type="match status" value="1"/>
</dbReference>
<feature type="domain" description="RNA polymerase sigma-70 region 2" evidence="8">
    <location>
        <begin position="33"/>
        <end position="99"/>
    </location>
</feature>
<dbReference type="InterPro" id="IPR039425">
    <property type="entry name" value="RNA_pol_sigma-70-like"/>
</dbReference>
<proteinExistence type="inferred from homology"/>
<dbReference type="GO" id="GO:0003677">
    <property type="term" value="F:DNA binding"/>
    <property type="evidence" value="ECO:0007669"/>
    <property type="project" value="UniProtKB-KW"/>
</dbReference>
<dbReference type="GO" id="GO:0006352">
    <property type="term" value="P:DNA-templated transcription initiation"/>
    <property type="evidence" value="ECO:0007669"/>
    <property type="project" value="InterPro"/>
</dbReference>
<evidence type="ECO:0000256" key="7">
    <source>
        <dbReference type="SAM" id="MobiDB-lite"/>
    </source>
</evidence>
<dbReference type="AlphaFoldDB" id="A0A5C5ZMQ8"/>
<gene>
    <name evidence="10" type="primary">ylaC</name>
    <name evidence="10" type="ORF">Mal64_22620</name>
</gene>
<sequence>MSPSTAAERPASPDEGDAPPTPALEAQQPDQWVERHGDALLGYALARVNDMATAEDLVQETLLTAWRSRDKFDGRASFRTWLVAILRRRIADHYRGEARKRRPAKRADDSATPFDKHGKWAEEIAEWPADRTAETPEKIVENAEFWDALARCSGSLPAQLERAFRLREFGRGSVEEICEHEGITRKNLSVRLHRARLMLRKCLENSWFCERPAAEQVAEVPAEEEA</sequence>
<keyword evidence="5 6" id="KW-0804">Transcription</keyword>
<evidence type="ECO:0000256" key="6">
    <source>
        <dbReference type="RuleBase" id="RU000716"/>
    </source>
</evidence>
<evidence type="ECO:0000256" key="5">
    <source>
        <dbReference type="ARBA" id="ARBA00023163"/>
    </source>
</evidence>
<dbReference type="SUPFAM" id="SSF88946">
    <property type="entry name" value="Sigma2 domain of RNA polymerase sigma factors"/>
    <property type="match status" value="1"/>
</dbReference>
<comment type="similarity">
    <text evidence="1 6">Belongs to the sigma-70 factor family. ECF subfamily.</text>
</comment>
<dbReference type="InterPro" id="IPR000838">
    <property type="entry name" value="RNA_pol_sigma70_ECF_CS"/>
</dbReference>
<dbReference type="InterPro" id="IPR013325">
    <property type="entry name" value="RNA_pol_sigma_r2"/>
</dbReference>
<dbReference type="RefSeq" id="WP_197525671.1">
    <property type="nucleotide sequence ID" value="NZ_SJPQ01000002.1"/>
</dbReference>
<dbReference type="InterPro" id="IPR014284">
    <property type="entry name" value="RNA_pol_sigma-70_dom"/>
</dbReference>
<keyword evidence="4 6" id="KW-0238">DNA-binding</keyword>
<dbReference type="EMBL" id="SJPQ01000002">
    <property type="protein sequence ID" value="TWT88774.1"/>
    <property type="molecule type" value="Genomic_DNA"/>
</dbReference>
<comment type="caution">
    <text evidence="10">The sequence shown here is derived from an EMBL/GenBank/DDBJ whole genome shotgun (WGS) entry which is preliminary data.</text>
</comment>
<keyword evidence="2 6" id="KW-0805">Transcription regulation</keyword>
<dbReference type="SUPFAM" id="SSF88659">
    <property type="entry name" value="Sigma3 and sigma4 domains of RNA polymerase sigma factors"/>
    <property type="match status" value="1"/>
</dbReference>
<keyword evidence="3 6" id="KW-0731">Sigma factor</keyword>
<dbReference type="InterPro" id="IPR013249">
    <property type="entry name" value="RNA_pol_sigma70_r4_t2"/>
</dbReference>
<name>A0A5C5ZMQ8_9BACT</name>
<dbReference type="InterPro" id="IPR007627">
    <property type="entry name" value="RNA_pol_sigma70_r2"/>
</dbReference>
<accession>A0A5C5ZMQ8</accession>
<dbReference type="GO" id="GO:0016987">
    <property type="term" value="F:sigma factor activity"/>
    <property type="evidence" value="ECO:0007669"/>
    <property type="project" value="UniProtKB-KW"/>
</dbReference>
<dbReference type="Pfam" id="PF04542">
    <property type="entry name" value="Sigma70_r2"/>
    <property type="match status" value="1"/>
</dbReference>
<evidence type="ECO:0000256" key="3">
    <source>
        <dbReference type="ARBA" id="ARBA00023082"/>
    </source>
</evidence>
<dbReference type="Pfam" id="PF08281">
    <property type="entry name" value="Sigma70_r4_2"/>
    <property type="match status" value="1"/>
</dbReference>
<reference evidence="10 11" key="1">
    <citation type="submission" date="2019-02" db="EMBL/GenBank/DDBJ databases">
        <title>Deep-cultivation of Planctomycetes and their phenomic and genomic characterization uncovers novel biology.</title>
        <authorList>
            <person name="Wiegand S."/>
            <person name="Jogler M."/>
            <person name="Boedeker C."/>
            <person name="Pinto D."/>
            <person name="Vollmers J."/>
            <person name="Rivas-Marin E."/>
            <person name="Kohn T."/>
            <person name="Peeters S.H."/>
            <person name="Heuer A."/>
            <person name="Rast P."/>
            <person name="Oberbeckmann S."/>
            <person name="Bunk B."/>
            <person name="Jeske O."/>
            <person name="Meyerdierks A."/>
            <person name="Storesund J.E."/>
            <person name="Kallscheuer N."/>
            <person name="Luecker S."/>
            <person name="Lage O.M."/>
            <person name="Pohl T."/>
            <person name="Merkel B.J."/>
            <person name="Hornburger P."/>
            <person name="Mueller R.-W."/>
            <person name="Bruemmer F."/>
            <person name="Labrenz M."/>
            <person name="Spormann A.M."/>
            <person name="Op Den Camp H."/>
            <person name="Overmann J."/>
            <person name="Amann R."/>
            <person name="Jetten M.S.M."/>
            <person name="Mascher T."/>
            <person name="Medema M.H."/>
            <person name="Devos D.P."/>
            <person name="Kaster A.-K."/>
            <person name="Ovreas L."/>
            <person name="Rohde M."/>
            <person name="Galperin M.Y."/>
            <person name="Jogler C."/>
        </authorList>
    </citation>
    <scope>NUCLEOTIDE SEQUENCE [LARGE SCALE GENOMIC DNA]</scope>
    <source>
        <strain evidence="10 11">Mal64</strain>
    </source>
</reference>
<dbReference type="InterPro" id="IPR013324">
    <property type="entry name" value="RNA_pol_sigma_r3/r4-like"/>
</dbReference>
<evidence type="ECO:0000256" key="1">
    <source>
        <dbReference type="ARBA" id="ARBA00010641"/>
    </source>
</evidence>
<evidence type="ECO:0000259" key="8">
    <source>
        <dbReference type="Pfam" id="PF04542"/>
    </source>
</evidence>
<evidence type="ECO:0000256" key="2">
    <source>
        <dbReference type="ARBA" id="ARBA00023015"/>
    </source>
</evidence>
<dbReference type="InterPro" id="IPR036388">
    <property type="entry name" value="WH-like_DNA-bd_sf"/>
</dbReference>
<evidence type="ECO:0000313" key="10">
    <source>
        <dbReference type="EMBL" id="TWT88774.1"/>
    </source>
</evidence>
<organism evidence="10 11">
    <name type="scientific">Pseudobythopirellula maris</name>
    <dbReference type="NCBI Taxonomy" id="2527991"/>
    <lineage>
        <taxon>Bacteria</taxon>
        <taxon>Pseudomonadati</taxon>
        <taxon>Planctomycetota</taxon>
        <taxon>Planctomycetia</taxon>
        <taxon>Pirellulales</taxon>
        <taxon>Lacipirellulaceae</taxon>
        <taxon>Pseudobythopirellula</taxon>
    </lineage>
</organism>
<keyword evidence="11" id="KW-1185">Reference proteome</keyword>
<evidence type="ECO:0000256" key="4">
    <source>
        <dbReference type="ARBA" id="ARBA00023125"/>
    </source>
</evidence>
<dbReference type="PANTHER" id="PTHR43133">
    <property type="entry name" value="RNA POLYMERASE ECF-TYPE SIGMA FACTO"/>
    <property type="match status" value="1"/>
</dbReference>
<dbReference type="PROSITE" id="PS01063">
    <property type="entry name" value="SIGMA70_ECF"/>
    <property type="match status" value="1"/>
</dbReference>
<dbReference type="Gene3D" id="1.10.1740.10">
    <property type="match status" value="1"/>
</dbReference>
<evidence type="ECO:0000259" key="9">
    <source>
        <dbReference type="Pfam" id="PF08281"/>
    </source>
</evidence>
<protein>
    <recommendedName>
        <fullName evidence="6">RNA polymerase sigma factor</fullName>
    </recommendedName>
</protein>
<dbReference type="Proteomes" id="UP000315440">
    <property type="component" value="Unassembled WGS sequence"/>
</dbReference>
<feature type="region of interest" description="Disordered" evidence="7">
    <location>
        <begin position="1"/>
        <end position="30"/>
    </location>
</feature>
<evidence type="ECO:0000313" key="11">
    <source>
        <dbReference type="Proteomes" id="UP000315440"/>
    </source>
</evidence>
<dbReference type="Gene3D" id="1.10.10.10">
    <property type="entry name" value="Winged helix-like DNA-binding domain superfamily/Winged helix DNA-binding domain"/>
    <property type="match status" value="1"/>
</dbReference>
<feature type="domain" description="RNA polymerase sigma factor 70 region 4 type 2" evidence="9">
    <location>
        <begin position="148"/>
        <end position="199"/>
    </location>
</feature>
<dbReference type="NCBIfam" id="TIGR02937">
    <property type="entry name" value="sigma70-ECF"/>
    <property type="match status" value="1"/>
</dbReference>